<organism evidence="3 4">
    <name type="scientific">Paenibacillus mendelii</name>
    <dbReference type="NCBI Taxonomy" id="206163"/>
    <lineage>
        <taxon>Bacteria</taxon>
        <taxon>Bacillati</taxon>
        <taxon>Bacillota</taxon>
        <taxon>Bacilli</taxon>
        <taxon>Bacillales</taxon>
        <taxon>Paenibacillaceae</taxon>
        <taxon>Paenibacillus</taxon>
    </lineage>
</organism>
<dbReference type="EMBL" id="JBHLVF010000008">
    <property type="protein sequence ID" value="MFC0390436.1"/>
    <property type="molecule type" value="Genomic_DNA"/>
</dbReference>
<proteinExistence type="predicted"/>
<keyword evidence="2" id="KW-0472">Membrane</keyword>
<feature type="region of interest" description="Disordered" evidence="1">
    <location>
        <begin position="1"/>
        <end position="48"/>
    </location>
</feature>
<sequence length="114" mass="12717">MMESKKETAAALEGLTSAERSGLQGATTSYKSNSEPKRKADTEQPVKNNVRVKRNPALRVFLWLLRKSIVPLLCLIAVVGGLYLGFTVIGKQPGSEVFEWSTWRHMYDLVFADS</sequence>
<dbReference type="RefSeq" id="WP_256555454.1">
    <property type="nucleotide sequence ID" value="NZ_JANHOF010000010.1"/>
</dbReference>
<evidence type="ECO:0000313" key="4">
    <source>
        <dbReference type="Proteomes" id="UP001589818"/>
    </source>
</evidence>
<feature type="compositionally biased region" description="Polar residues" evidence="1">
    <location>
        <begin position="24"/>
        <end position="33"/>
    </location>
</feature>
<evidence type="ECO:0000256" key="1">
    <source>
        <dbReference type="SAM" id="MobiDB-lite"/>
    </source>
</evidence>
<keyword evidence="4" id="KW-1185">Reference proteome</keyword>
<evidence type="ECO:0000256" key="2">
    <source>
        <dbReference type="SAM" id="Phobius"/>
    </source>
</evidence>
<keyword evidence="2" id="KW-1133">Transmembrane helix</keyword>
<evidence type="ECO:0000313" key="3">
    <source>
        <dbReference type="EMBL" id="MFC0390436.1"/>
    </source>
</evidence>
<feature type="transmembrane region" description="Helical" evidence="2">
    <location>
        <begin position="69"/>
        <end position="89"/>
    </location>
</feature>
<dbReference type="Pfam" id="PF11772">
    <property type="entry name" value="EpuA"/>
    <property type="match status" value="1"/>
</dbReference>
<accession>A0ABV6J3J8</accession>
<feature type="compositionally biased region" description="Basic and acidic residues" evidence="1">
    <location>
        <begin position="34"/>
        <end position="44"/>
    </location>
</feature>
<keyword evidence="3" id="KW-0804">Transcription</keyword>
<name>A0ABV6J3J8_9BACL</name>
<protein>
    <submittedName>
        <fullName evidence="3">DNA-directed RNA polymerase subunit beta</fullName>
    </submittedName>
</protein>
<dbReference type="Proteomes" id="UP001589818">
    <property type="component" value="Unassembled WGS sequence"/>
</dbReference>
<reference evidence="3 4" key="1">
    <citation type="submission" date="2024-09" db="EMBL/GenBank/DDBJ databases">
        <authorList>
            <person name="Sun Q."/>
            <person name="Mori K."/>
        </authorList>
    </citation>
    <scope>NUCLEOTIDE SEQUENCE [LARGE SCALE GENOMIC DNA]</scope>
    <source>
        <strain evidence="3 4">CCM 4839</strain>
    </source>
</reference>
<keyword evidence="3" id="KW-0240">DNA-directed RNA polymerase</keyword>
<dbReference type="InterPro" id="IPR024596">
    <property type="entry name" value="RNApol_su_b/EpuA"/>
</dbReference>
<keyword evidence="2" id="KW-0812">Transmembrane</keyword>
<gene>
    <name evidence="3" type="ORF">ACFFJ8_03495</name>
</gene>
<comment type="caution">
    <text evidence="3">The sequence shown here is derived from an EMBL/GenBank/DDBJ whole genome shotgun (WGS) entry which is preliminary data.</text>
</comment>
<dbReference type="GO" id="GO:0000428">
    <property type="term" value="C:DNA-directed RNA polymerase complex"/>
    <property type="evidence" value="ECO:0007669"/>
    <property type="project" value="UniProtKB-KW"/>
</dbReference>